<dbReference type="GO" id="GO:0008270">
    <property type="term" value="F:zinc ion binding"/>
    <property type="evidence" value="ECO:0007669"/>
    <property type="project" value="UniProtKB-KW"/>
</dbReference>
<reference evidence="14" key="2">
    <citation type="submission" date="2025-08" db="UniProtKB">
        <authorList>
            <consortium name="Ensembl"/>
        </authorList>
    </citation>
    <scope>IDENTIFICATION</scope>
    <source>
        <strain evidence="14">broiler</strain>
    </source>
</reference>
<dbReference type="PANTHER" id="PTHR47772">
    <property type="entry name" value="ZINC FINGER PROTEIN 200"/>
    <property type="match status" value="1"/>
</dbReference>
<keyword evidence="9" id="KW-0804">Transcription</keyword>
<comment type="subcellular location">
    <subcellularLocation>
        <location evidence="1">Nucleus</location>
    </subcellularLocation>
</comment>
<dbReference type="Pfam" id="PF01352">
    <property type="entry name" value="KRAB"/>
    <property type="match status" value="1"/>
</dbReference>
<dbReference type="Ensembl" id="ENSGALT00010065933.1">
    <property type="protein sequence ID" value="ENSGALP00010040199.1"/>
    <property type="gene ID" value="ENSGALG00010027194.1"/>
</dbReference>
<dbReference type="SUPFAM" id="SSF57667">
    <property type="entry name" value="beta-beta-alpha zinc fingers"/>
    <property type="match status" value="2"/>
</dbReference>
<dbReference type="PANTHER" id="PTHR47772:SF13">
    <property type="entry name" value="GASTRULA ZINC FINGER PROTEIN XLCGF49.1-LIKE-RELATED"/>
    <property type="match status" value="1"/>
</dbReference>
<name>A0A8V1AAF1_CHICK</name>
<dbReference type="InterPro" id="IPR001909">
    <property type="entry name" value="KRAB"/>
</dbReference>
<dbReference type="GO" id="GO:0042802">
    <property type="term" value="F:identical protein binding"/>
    <property type="evidence" value="ECO:0007669"/>
    <property type="project" value="UniProtKB-ARBA"/>
</dbReference>
<dbReference type="InterPro" id="IPR013087">
    <property type="entry name" value="Znf_C2H2_type"/>
</dbReference>
<keyword evidence="6" id="KW-0862">Zinc</keyword>
<dbReference type="FunFam" id="3.30.160.60:FF:000508">
    <property type="entry name" value="Myeloid zinc finger 1"/>
    <property type="match status" value="1"/>
</dbReference>
<evidence type="ECO:0000256" key="3">
    <source>
        <dbReference type="ARBA" id="ARBA00022723"/>
    </source>
</evidence>
<evidence type="ECO:0000256" key="6">
    <source>
        <dbReference type="ARBA" id="ARBA00022833"/>
    </source>
</evidence>
<dbReference type="GeneTree" id="ENSGT00940000166158"/>
<evidence type="ECO:0000313" key="14">
    <source>
        <dbReference type="Ensembl" id="ENSGALP00010040199.1"/>
    </source>
</evidence>
<evidence type="ECO:0000256" key="4">
    <source>
        <dbReference type="ARBA" id="ARBA00022737"/>
    </source>
</evidence>
<feature type="domain" description="C2H2-type" evidence="12">
    <location>
        <begin position="166"/>
        <end position="193"/>
    </location>
</feature>
<dbReference type="CDD" id="cd07765">
    <property type="entry name" value="KRAB_A-box"/>
    <property type="match status" value="1"/>
</dbReference>
<sequence length="229" mass="25267">GPGASHDVAVYFSAEEWLLLARWQRELYQEVMMDNYDLVACLGKEQCCAAPPAPPAPGAPLLTLHPSFRGAPRCALPGAGGVRRGLRGRRSAGSLSLIRHGAQHGEERPFACGRCERRFSWKESLQLHLRSHAPERRHKCQQCGRAFSRSGNLLLHQRVHTGERPYACTQCDKAFCNKASLTTHRRLHRRCRTFACAQCRLGFSSKSKLRLHLRGHGDGGGLGVGGGQP</sequence>
<evidence type="ECO:0000256" key="1">
    <source>
        <dbReference type="ARBA" id="ARBA00004123"/>
    </source>
</evidence>
<dbReference type="FunFam" id="3.30.160.60:FF:000534">
    <property type="entry name" value="zinc finger protein 674"/>
    <property type="match status" value="1"/>
</dbReference>
<feature type="domain" description="C2H2-type" evidence="12">
    <location>
        <begin position="138"/>
        <end position="165"/>
    </location>
</feature>
<dbReference type="SMART" id="SM00355">
    <property type="entry name" value="ZnF_C2H2"/>
    <property type="match status" value="4"/>
</dbReference>
<evidence type="ECO:0000259" key="12">
    <source>
        <dbReference type="PROSITE" id="PS50157"/>
    </source>
</evidence>
<keyword evidence="4" id="KW-0677">Repeat</keyword>
<dbReference type="SUPFAM" id="SSF109640">
    <property type="entry name" value="KRAB domain (Kruppel-associated box)"/>
    <property type="match status" value="1"/>
</dbReference>
<dbReference type="GO" id="GO:0003677">
    <property type="term" value="F:DNA binding"/>
    <property type="evidence" value="ECO:0007669"/>
    <property type="project" value="UniProtKB-KW"/>
</dbReference>
<dbReference type="Gene3D" id="6.10.140.140">
    <property type="match status" value="1"/>
</dbReference>
<keyword evidence="3" id="KW-0479">Metal-binding</keyword>
<keyword evidence="15" id="KW-1185">Reference proteome</keyword>
<dbReference type="GO" id="GO:0005634">
    <property type="term" value="C:nucleus"/>
    <property type="evidence" value="ECO:0007669"/>
    <property type="project" value="UniProtKB-SubCell"/>
</dbReference>
<evidence type="ECO:0000256" key="9">
    <source>
        <dbReference type="ARBA" id="ARBA00023163"/>
    </source>
</evidence>
<protein>
    <recommendedName>
        <fullName evidence="16">KRAB domain-containing protein</fullName>
    </recommendedName>
</protein>
<dbReference type="AlphaFoldDB" id="A0A8V1AAF1"/>
<dbReference type="FunFam" id="3.30.160.60:FF:000770">
    <property type="entry name" value="zinc finger protein 16"/>
    <property type="match status" value="1"/>
</dbReference>
<comment type="similarity">
    <text evidence="2">Belongs to the krueppel C2H2-type zinc-finger protein family.</text>
</comment>
<keyword evidence="7" id="KW-0805">Transcription regulation</keyword>
<reference evidence="14" key="3">
    <citation type="submission" date="2025-09" db="UniProtKB">
        <authorList>
            <consortium name="Ensembl"/>
        </authorList>
    </citation>
    <scope>IDENTIFICATION</scope>
    <source>
        <strain evidence="14">broiler</strain>
    </source>
</reference>
<dbReference type="InterPro" id="IPR050636">
    <property type="entry name" value="C2H2-ZF_domain-containing"/>
</dbReference>
<dbReference type="PROSITE" id="PS50157">
    <property type="entry name" value="ZINC_FINGER_C2H2_2"/>
    <property type="match status" value="4"/>
</dbReference>
<dbReference type="SMART" id="SM00349">
    <property type="entry name" value="KRAB"/>
    <property type="match status" value="1"/>
</dbReference>
<evidence type="ECO:0008006" key="16">
    <source>
        <dbReference type="Google" id="ProtNLM"/>
    </source>
</evidence>
<feature type="domain" description="KRAB" evidence="13">
    <location>
        <begin position="3"/>
        <end position="91"/>
    </location>
</feature>
<evidence type="ECO:0000256" key="11">
    <source>
        <dbReference type="PROSITE-ProRule" id="PRU00042"/>
    </source>
</evidence>
<dbReference type="PROSITE" id="PS50805">
    <property type="entry name" value="KRAB"/>
    <property type="match status" value="1"/>
</dbReference>
<evidence type="ECO:0000256" key="5">
    <source>
        <dbReference type="ARBA" id="ARBA00022771"/>
    </source>
</evidence>
<dbReference type="InterPro" id="IPR036236">
    <property type="entry name" value="Znf_C2H2_sf"/>
</dbReference>
<dbReference type="Proteomes" id="UP000000539">
    <property type="component" value="Chromosome 2"/>
</dbReference>
<dbReference type="GO" id="GO:0006355">
    <property type="term" value="P:regulation of DNA-templated transcription"/>
    <property type="evidence" value="ECO:0007669"/>
    <property type="project" value="InterPro"/>
</dbReference>
<dbReference type="Gene3D" id="3.30.160.60">
    <property type="entry name" value="Classic Zinc Finger"/>
    <property type="match status" value="3"/>
</dbReference>
<dbReference type="InterPro" id="IPR036051">
    <property type="entry name" value="KRAB_dom_sf"/>
</dbReference>
<keyword evidence="8" id="KW-0238">DNA-binding</keyword>
<evidence type="ECO:0000256" key="7">
    <source>
        <dbReference type="ARBA" id="ARBA00023015"/>
    </source>
</evidence>
<evidence type="ECO:0000256" key="8">
    <source>
        <dbReference type="ARBA" id="ARBA00023125"/>
    </source>
</evidence>
<keyword evidence="10" id="KW-0539">Nucleus</keyword>
<dbReference type="PROSITE" id="PS00028">
    <property type="entry name" value="ZINC_FINGER_C2H2_1"/>
    <property type="match status" value="4"/>
</dbReference>
<keyword evidence="5 11" id="KW-0863">Zinc-finger</keyword>
<organism evidence="14 15">
    <name type="scientific">Gallus gallus</name>
    <name type="common">Chicken</name>
    <dbReference type="NCBI Taxonomy" id="9031"/>
    <lineage>
        <taxon>Eukaryota</taxon>
        <taxon>Metazoa</taxon>
        <taxon>Chordata</taxon>
        <taxon>Craniata</taxon>
        <taxon>Vertebrata</taxon>
        <taxon>Euteleostomi</taxon>
        <taxon>Archelosauria</taxon>
        <taxon>Archosauria</taxon>
        <taxon>Dinosauria</taxon>
        <taxon>Saurischia</taxon>
        <taxon>Theropoda</taxon>
        <taxon>Coelurosauria</taxon>
        <taxon>Aves</taxon>
        <taxon>Neognathae</taxon>
        <taxon>Galloanserae</taxon>
        <taxon>Galliformes</taxon>
        <taxon>Phasianidae</taxon>
        <taxon>Phasianinae</taxon>
        <taxon>Gallus</taxon>
    </lineage>
</organism>
<evidence type="ECO:0000259" key="13">
    <source>
        <dbReference type="PROSITE" id="PS50805"/>
    </source>
</evidence>
<feature type="domain" description="C2H2-type" evidence="12">
    <location>
        <begin position="194"/>
        <end position="216"/>
    </location>
</feature>
<accession>A0A8V1AAF1</accession>
<dbReference type="Pfam" id="PF00096">
    <property type="entry name" value="zf-C2H2"/>
    <property type="match status" value="3"/>
</dbReference>
<evidence type="ECO:0000256" key="2">
    <source>
        <dbReference type="ARBA" id="ARBA00006991"/>
    </source>
</evidence>
<proteinExistence type="inferred from homology"/>
<reference evidence="14" key="1">
    <citation type="submission" date="2020-11" db="EMBL/GenBank/DDBJ databases">
        <title>Gallus gallus (Chicken) genome, bGalGal1, GRCg7b, maternal haplotype autosomes + Z &amp; W.</title>
        <authorList>
            <person name="Warren W."/>
            <person name="Formenti G."/>
            <person name="Fedrigo O."/>
            <person name="Haase B."/>
            <person name="Mountcastle J."/>
            <person name="Balacco J."/>
            <person name="Tracey A."/>
            <person name="Schneider V."/>
            <person name="Okimoto R."/>
            <person name="Cheng H."/>
            <person name="Hawken R."/>
            <person name="Howe K."/>
            <person name="Jarvis E.D."/>
        </authorList>
    </citation>
    <scope>NUCLEOTIDE SEQUENCE [LARGE SCALE GENOMIC DNA]</scope>
    <source>
        <strain evidence="14">Broiler</strain>
    </source>
</reference>
<feature type="domain" description="C2H2-type" evidence="12">
    <location>
        <begin position="110"/>
        <end position="137"/>
    </location>
</feature>
<evidence type="ECO:0000256" key="10">
    <source>
        <dbReference type="ARBA" id="ARBA00023242"/>
    </source>
</evidence>
<evidence type="ECO:0000313" key="15">
    <source>
        <dbReference type="Proteomes" id="UP000000539"/>
    </source>
</evidence>